<dbReference type="EMBL" id="LUEZ02000071">
    <property type="protein sequence ID" value="RDB19961.1"/>
    <property type="molecule type" value="Genomic_DNA"/>
</dbReference>
<dbReference type="InParanoid" id="A0A369JCY0"/>
<organism evidence="1 2">
    <name type="scientific">Hypsizygus marmoreus</name>
    <name type="common">White beech mushroom</name>
    <name type="synonym">Agaricus marmoreus</name>
    <dbReference type="NCBI Taxonomy" id="39966"/>
    <lineage>
        <taxon>Eukaryota</taxon>
        <taxon>Fungi</taxon>
        <taxon>Dikarya</taxon>
        <taxon>Basidiomycota</taxon>
        <taxon>Agaricomycotina</taxon>
        <taxon>Agaricomycetes</taxon>
        <taxon>Agaricomycetidae</taxon>
        <taxon>Agaricales</taxon>
        <taxon>Tricholomatineae</taxon>
        <taxon>Lyophyllaceae</taxon>
        <taxon>Hypsizygus</taxon>
    </lineage>
</organism>
<dbReference type="OrthoDB" id="3160134at2759"/>
<evidence type="ECO:0000313" key="1">
    <source>
        <dbReference type="EMBL" id="RDB19961.1"/>
    </source>
</evidence>
<gene>
    <name evidence="1" type="ORF">Hypma_012732</name>
</gene>
<dbReference type="AlphaFoldDB" id="A0A369JCY0"/>
<dbReference type="InterPro" id="IPR046521">
    <property type="entry name" value="DUF6698"/>
</dbReference>
<dbReference type="Pfam" id="PF20414">
    <property type="entry name" value="DUF6698"/>
    <property type="match status" value="1"/>
</dbReference>
<name>A0A369JCY0_HYPMA</name>
<dbReference type="Proteomes" id="UP000076154">
    <property type="component" value="Unassembled WGS sequence"/>
</dbReference>
<evidence type="ECO:0000313" key="2">
    <source>
        <dbReference type="Proteomes" id="UP000076154"/>
    </source>
</evidence>
<sequence length="344" mass="39106">MSDQSSSSNYIVGEKRRRLIADALQQGPRKKPSSSSSWASFWSDNSCLCNVHALITNGLLRLGELAKEPEESFTAEERRQFRVFRALLQMVPGLEERILDDANEEDITHVAEMIQKGASSARSDDTKSLKGPIIDWITPRNQPLRPPLAQILLCPAELDWSNPETKEQLRSGERMVMGDQWPIFLYLNCRYDPEDPWEGLLRNSLLVSNLDFSRADEEEETLGWQGMGSERIPWNLDFSEDDEDGMASIRGDNNKCGDGGVTYGADEDDIVDGYWLGHPECPYQSTEMTIAAVTETLQVVKMGYFAMIVARQELLAEYARIRHEIVRLEAFRDVKEEMEDLHIP</sequence>
<dbReference type="STRING" id="39966.A0A369JCY0"/>
<accession>A0A369JCY0</accession>
<proteinExistence type="predicted"/>
<reference evidence="1" key="1">
    <citation type="submission" date="2018-04" db="EMBL/GenBank/DDBJ databases">
        <title>Whole genome sequencing of Hypsizygus marmoreus.</title>
        <authorList>
            <person name="Choi I.-G."/>
            <person name="Min B."/>
            <person name="Kim J.-G."/>
            <person name="Kim S."/>
            <person name="Oh Y.-L."/>
            <person name="Kong W.-S."/>
            <person name="Park H."/>
            <person name="Jeong J."/>
            <person name="Song E.-S."/>
        </authorList>
    </citation>
    <scope>NUCLEOTIDE SEQUENCE [LARGE SCALE GENOMIC DNA]</scope>
    <source>
        <strain evidence="1">51987-8</strain>
    </source>
</reference>
<keyword evidence="2" id="KW-1185">Reference proteome</keyword>
<comment type="caution">
    <text evidence="1">The sequence shown here is derived from an EMBL/GenBank/DDBJ whole genome shotgun (WGS) entry which is preliminary data.</text>
</comment>
<protein>
    <submittedName>
        <fullName evidence="1">Uncharacterized protein</fullName>
    </submittedName>
</protein>